<name>A0A1G8CPN0_9VIBR</name>
<evidence type="ECO:0000256" key="11">
    <source>
        <dbReference type="ARBA" id="ARBA00023211"/>
    </source>
</evidence>
<evidence type="ECO:0000256" key="8">
    <source>
        <dbReference type="ARBA" id="ARBA00023125"/>
    </source>
</evidence>
<dbReference type="Gene3D" id="1.10.60.10">
    <property type="entry name" value="Iron dependent repressor, metal binding and dimerisation domain"/>
    <property type="match status" value="1"/>
</dbReference>
<evidence type="ECO:0000313" key="15">
    <source>
        <dbReference type="EMBL" id="SDH47435.1"/>
    </source>
</evidence>
<organism evidence="15 16">
    <name type="scientific">Vibrio xiamenensis</name>
    <dbReference type="NCBI Taxonomy" id="861298"/>
    <lineage>
        <taxon>Bacteria</taxon>
        <taxon>Pseudomonadati</taxon>
        <taxon>Pseudomonadota</taxon>
        <taxon>Gammaproteobacteria</taxon>
        <taxon>Vibrionales</taxon>
        <taxon>Vibrionaceae</taxon>
        <taxon>Vibrio</taxon>
    </lineage>
</organism>
<comment type="subcellular location">
    <subcellularLocation>
        <location evidence="1">Cytoplasm</location>
    </subcellularLocation>
</comment>
<dbReference type="STRING" id="861298.SAMN04488136_11712"/>
<sequence>MPKTNQSQYFSKVKEDHQFELIEDYVEEIADLYQTIGEVRSADLAKRFGVSAAAVSKFITRLRNEGYVESKPYRGIFLTQAGQDLAHKVAHRHQVVYQTLIKLGVPERVARADTEGIEHHCSEQTVKAMEHFIAGKS</sequence>
<dbReference type="Pfam" id="PF02742">
    <property type="entry name" value="Fe_dep_repr_C"/>
    <property type="match status" value="1"/>
</dbReference>
<dbReference type="Pfam" id="PF01325">
    <property type="entry name" value="Fe_dep_repress"/>
    <property type="match status" value="1"/>
</dbReference>
<evidence type="ECO:0000313" key="16">
    <source>
        <dbReference type="Proteomes" id="UP000198854"/>
    </source>
</evidence>
<dbReference type="InterPro" id="IPR022687">
    <property type="entry name" value="HTH_DTXR"/>
</dbReference>
<keyword evidence="6" id="KW-0678">Repressor</keyword>
<accession>A0A1G8CPN0</accession>
<dbReference type="InterPro" id="IPR036388">
    <property type="entry name" value="WH-like_DNA-bd_sf"/>
</dbReference>
<evidence type="ECO:0000256" key="2">
    <source>
        <dbReference type="ARBA" id="ARBA00007871"/>
    </source>
</evidence>
<protein>
    <recommendedName>
        <fullName evidence="4">Transcriptional regulator MntR</fullName>
    </recommendedName>
    <alternativeName>
        <fullName evidence="13">Manganese transport regulator</fullName>
    </alternativeName>
</protein>
<feature type="domain" description="HTH dtxR-type" evidence="14">
    <location>
        <begin position="20"/>
        <end position="79"/>
    </location>
</feature>
<dbReference type="Proteomes" id="UP000198854">
    <property type="component" value="Unassembled WGS sequence"/>
</dbReference>
<dbReference type="EMBL" id="FNDD01000017">
    <property type="protein sequence ID" value="SDH47435.1"/>
    <property type="molecule type" value="Genomic_DNA"/>
</dbReference>
<keyword evidence="10" id="KW-0804">Transcription</keyword>
<evidence type="ECO:0000256" key="10">
    <source>
        <dbReference type="ARBA" id="ARBA00023163"/>
    </source>
</evidence>
<dbReference type="GO" id="GO:0046914">
    <property type="term" value="F:transition metal ion binding"/>
    <property type="evidence" value="ECO:0007669"/>
    <property type="project" value="InterPro"/>
</dbReference>
<evidence type="ECO:0000256" key="6">
    <source>
        <dbReference type="ARBA" id="ARBA00022491"/>
    </source>
</evidence>
<dbReference type="RefSeq" id="WP_093275207.1">
    <property type="nucleotide sequence ID" value="NZ_FNDD01000017.1"/>
</dbReference>
<keyword evidence="8" id="KW-0238">DNA-binding</keyword>
<dbReference type="SMART" id="SM00529">
    <property type="entry name" value="HTH_DTXR"/>
    <property type="match status" value="1"/>
</dbReference>
<evidence type="ECO:0000256" key="13">
    <source>
        <dbReference type="ARBA" id="ARBA00032593"/>
    </source>
</evidence>
<keyword evidence="11" id="KW-0464">Manganese</keyword>
<keyword evidence="9" id="KW-0010">Activator</keyword>
<dbReference type="InterPro" id="IPR001367">
    <property type="entry name" value="Fe_dep_repressor"/>
</dbReference>
<dbReference type="SUPFAM" id="SSF47979">
    <property type="entry name" value="Iron-dependent repressor protein, dimerization domain"/>
    <property type="match status" value="1"/>
</dbReference>
<evidence type="ECO:0000256" key="1">
    <source>
        <dbReference type="ARBA" id="ARBA00004496"/>
    </source>
</evidence>
<dbReference type="AlphaFoldDB" id="A0A1G8CPN0"/>
<dbReference type="GO" id="GO:0003700">
    <property type="term" value="F:DNA-binding transcription factor activity"/>
    <property type="evidence" value="ECO:0007669"/>
    <property type="project" value="InterPro"/>
</dbReference>
<dbReference type="SUPFAM" id="SSF46785">
    <property type="entry name" value="Winged helix' DNA-binding domain"/>
    <property type="match status" value="1"/>
</dbReference>
<comment type="subunit">
    <text evidence="3">Homodimer.</text>
</comment>
<evidence type="ECO:0000256" key="12">
    <source>
        <dbReference type="ARBA" id="ARBA00025185"/>
    </source>
</evidence>
<reference evidence="15 16" key="1">
    <citation type="submission" date="2016-10" db="EMBL/GenBank/DDBJ databases">
        <authorList>
            <person name="de Groot N.N."/>
        </authorList>
    </citation>
    <scope>NUCLEOTIDE SEQUENCE [LARGE SCALE GENOMIC DNA]</scope>
    <source>
        <strain evidence="15 16">CGMCC 1.10228</strain>
    </source>
</reference>
<dbReference type="NCBIfam" id="NF008273">
    <property type="entry name" value="PRK11050.1"/>
    <property type="match status" value="1"/>
</dbReference>
<dbReference type="PROSITE" id="PS50944">
    <property type="entry name" value="HTH_DTXR"/>
    <property type="match status" value="1"/>
</dbReference>
<keyword evidence="7" id="KW-0805">Transcription regulation</keyword>
<dbReference type="GO" id="GO:0005737">
    <property type="term" value="C:cytoplasm"/>
    <property type="evidence" value="ECO:0007669"/>
    <property type="project" value="UniProtKB-SubCell"/>
</dbReference>
<keyword evidence="16" id="KW-1185">Reference proteome</keyword>
<dbReference type="GO" id="GO:0003677">
    <property type="term" value="F:DNA binding"/>
    <property type="evidence" value="ECO:0007669"/>
    <property type="project" value="UniProtKB-KW"/>
</dbReference>
<dbReference type="PANTHER" id="PTHR33238:SF11">
    <property type="entry name" value="TRANSCRIPTIONAL REGULATOR MNTR"/>
    <property type="match status" value="1"/>
</dbReference>
<comment type="function">
    <text evidence="12">In the presence of manganese, represses expression of mntH and mntS. Up-regulates expression of mntP.</text>
</comment>
<keyword evidence="5" id="KW-0963">Cytoplasm</keyword>
<dbReference type="InterPro" id="IPR050536">
    <property type="entry name" value="DtxR_MntR_Metal-Reg"/>
</dbReference>
<dbReference type="GO" id="GO:0046983">
    <property type="term" value="F:protein dimerization activity"/>
    <property type="evidence" value="ECO:0007669"/>
    <property type="project" value="InterPro"/>
</dbReference>
<dbReference type="PANTHER" id="PTHR33238">
    <property type="entry name" value="IRON (METAL) DEPENDENT REPRESSOR, DTXR FAMILY"/>
    <property type="match status" value="1"/>
</dbReference>
<dbReference type="InterPro" id="IPR036421">
    <property type="entry name" value="Fe_dep_repressor_sf"/>
</dbReference>
<dbReference type="Gene3D" id="1.10.10.10">
    <property type="entry name" value="Winged helix-like DNA-binding domain superfamily/Winged helix DNA-binding domain"/>
    <property type="match status" value="1"/>
</dbReference>
<comment type="similarity">
    <text evidence="2">Belongs to the DtxR/MntR family.</text>
</comment>
<dbReference type="InterPro" id="IPR022689">
    <property type="entry name" value="Iron_dep_repressor"/>
</dbReference>
<gene>
    <name evidence="15" type="ORF">SAMN04488136_11712</name>
</gene>
<evidence type="ECO:0000256" key="5">
    <source>
        <dbReference type="ARBA" id="ARBA00022490"/>
    </source>
</evidence>
<proteinExistence type="inferred from homology"/>
<evidence type="ECO:0000256" key="9">
    <source>
        <dbReference type="ARBA" id="ARBA00023159"/>
    </source>
</evidence>
<evidence type="ECO:0000256" key="3">
    <source>
        <dbReference type="ARBA" id="ARBA00011738"/>
    </source>
</evidence>
<evidence type="ECO:0000259" key="14">
    <source>
        <dbReference type="PROSITE" id="PS50944"/>
    </source>
</evidence>
<dbReference type="InterPro" id="IPR036390">
    <property type="entry name" value="WH_DNA-bd_sf"/>
</dbReference>
<dbReference type="OrthoDB" id="9791355at2"/>
<evidence type="ECO:0000256" key="7">
    <source>
        <dbReference type="ARBA" id="ARBA00023015"/>
    </source>
</evidence>
<evidence type="ECO:0000256" key="4">
    <source>
        <dbReference type="ARBA" id="ARBA00022386"/>
    </source>
</evidence>